<keyword evidence="1" id="KW-0812">Transmembrane</keyword>
<dbReference type="HOGENOM" id="CLU_1841471_0_0_0"/>
<dbReference type="AlphaFoldDB" id="D5MF43"/>
<proteinExistence type="predicted"/>
<sequence length="139" mass="15738">MPDQLSTRSFVYSFYTFLFRYTLACVLLFTAINHFNYVPLHLLSVCRPTAIRQTGLICLRPAGSPFLSRKDLLYPKTLSPRRCGGFSAMWPPSPSSSPPLIEIRSSFPSGLPLPTTVLRNKRHANTKRSQHISLTLRID</sequence>
<dbReference type="Proteomes" id="UP000006898">
    <property type="component" value="Chromosome"/>
</dbReference>
<feature type="transmembrane region" description="Helical" evidence="1">
    <location>
        <begin position="12"/>
        <end position="32"/>
    </location>
</feature>
<evidence type="ECO:0000313" key="3">
    <source>
        <dbReference type="Proteomes" id="UP000006898"/>
    </source>
</evidence>
<gene>
    <name evidence="2" type="ORF">DAMO_1312</name>
</gene>
<dbReference type="STRING" id="671143.DAMO_1312"/>
<dbReference type="KEGG" id="mox:DAMO_1312"/>
<reference evidence="2 3" key="1">
    <citation type="journal article" date="2010" name="Nature">
        <title>Nitrite-driven anaerobic methane oxidation by oxygenic bacteria.</title>
        <authorList>
            <person name="Ettwig K.F."/>
            <person name="Butler M.K."/>
            <person name="Le Paslier D."/>
            <person name="Pelletier E."/>
            <person name="Mangenot S."/>
            <person name="Kuypers M.M.M."/>
            <person name="Schreiber F."/>
            <person name="Dutilh B.E."/>
            <person name="Zedelius J."/>
            <person name="de Beer D."/>
            <person name="Gloerich J."/>
            <person name="Wessels H.J.C.T."/>
            <person name="van Allen T."/>
            <person name="Luesken F."/>
            <person name="Wu M."/>
            <person name="van de Pas-Schoonen K.T."/>
            <person name="Op den Camp H.J.M."/>
            <person name="Janssen-Megens E.M."/>
            <person name="Francoijs K-J."/>
            <person name="Stunnenberg H."/>
            <person name="Weissenbach J."/>
            <person name="Jetten M.S.M."/>
            <person name="Strous M."/>
        </authorList>
    </citation>
    <scope>NUCLEOTIDE SEQUENCE [LARGE SCALE GENOMIC DNA]</scope>
</reference>
<organism evidence="2 3">
    <name type="scientific">Methylomirabilis oxygeniifera</name>
    <dbReference type="NCBI Taxonomy" id="671143"/>
    <lineage>
        <taxon>Bacteria</taxon>
        <taxon>Candidatus Methylomirabilota</taxon>
        <taxon>Candidatus Methylomirabilia</taxon>
        <taxon>Candidatus Methylomirabilales</taxon>
        <taxon>Candidatus Methylomirabilaceae</taxon>
        <taxon>Candidatus Methylomirabilis</taxon>
    </lineage>
</organism>
<name>D5MF43_METO1</name>
<evidence type="ECO:0000256" key="1">
    <source>
        <dbReference type="SAM" id="Phobius"/>
    </source>
</evidence>
<keyword evidence="1" id="KW-0472">Membrane</keyword>
<keyword evidence="1" id="KW-1133">Transmembrane helix</keyword>
<evidence type="ECO:0000313" key="2">
    <source>
        <dbReference type="EMBL" id="CBE68372.1"/>
    </source>
</evidence>
<protein>
    <submittedName>
        <fullName evidence="2">Uncharacterized protein</fullName>
    </submittedName>
</protein>
<dbReference type="EMBL" id="FP565575">
    <property type="protein sequence ID" value="CBE68372.1"/>
    <property type="molecule type" value="Genomic_DNA"/>
</dbReference>
<accession>D5MF43</accession>